<dbReference type="GO" id="GO:0005634">
    <property type="term" value="C:nucleus"/>
    <property type="evidence" value="ECO:0007669"/>
    <property type="project" value="TreeGrafter"/>
</dbReference>
<evidence type="ECO:0000313" key="8">
    <source>
        <dbReference type="EMBL" id="PLB40468.1"/>
    </source>
</evidence>
<feature type="region of interest" description="Disordered" evidence="6">
    <location>
        <begin position="1"/>
        <end position="33"/>
    </location>
</feature>
<reference evidence="8 9" key="1">
    <citation type="submission" date="2017-12" db="EMBL/GenBank/DDBJ databases">
        <authorList>
            <consortium name="DOE Joint Genome Institute"/>
            <person name="Haridas S."/>
            <person name="Kjaerbolling I."/>
            <person name="Vesth T.C."/>
            <person name="Frisvad J.C."/>
            <person name="Nybo J.L."/>
            <person name="Theobald S."/>
            <person name="Kuo A."/>
            <person name="Bowyer P."/>
            <person name="Matsuda Y."/>
            <person name="Mondo S."/>
            <person name="Lyhne E.K."/>
            <person name="Kogle M.E."/>
            <person name="Clum A."/>
            <person name="Lipzen A."/>
            <person name="Salamov A."/>
            <person name="Ngan C.Y."/>
            <person name="Daum C."/>
            <person name="Chiniquy J."/>
            <person name="Barry K."/>
            <person name="LaButti K."/>
            <person name="Simmons B.A."/>
            <person name="Magnuson J.K."/>
            <person name="Mortensen U.H."/>
            <person name="Larsen T.O."/>
            <person name="Grigoriev I.V."/>
            <person name="Baker S.E."/>
            <person name="Andersen M.R."/>
            <person name="Nordberg H.P."/>
            <person name="Cantor M.N."/>
            <person name="Hua S.X."/>
        </authorList>
    </citation>
    <scope>NUCLEOTIDE SEQUENCE [LARGE SCALE GENOMIC DNA]</scope>
    <source>
        <strain evidence="8 9">CBS 102.13</strain>
    </source>
</reference>
<feature type="region of interest" description="Disordered" evidence="6">
    <location>
        <begin position="101"/>
        <end position="141"/>
    </location>
</feature>
<sequence length="712" mass="79391">MADQRPQSSTPSVGDPGHIRLTKTQNRKRQRVSVACRSCRVRKSRCDGARPCSTCEDMDTECRYEQPHSQPVAITNPGSSERQEDDLLEQRLQAIEKRLRLSGPDKQLDSSEMNATTSSTVQENHEPRRSPGMKGPLDQDDEVDGMGAVALKDGADEEEYFGASSNVAFLRFIHAVGDPVNSVDNLPLSSIDVSTEVGQSNDDRFDAFLRRPSGVSSLTESQGRVRVDPFALAPQTEADALLHLFFTTVNLMIPCIYEASFRDTYRKLQIDGALCVRRSWLATLNVVFALATNVMTATSPNIERAARASMYFERAMELVKSDILGRLSLEMVQLFLLMEAYLEGTTSSSLAWTLHGLAVKGAYQLGLHVMDSKSLSQTDREVRRRSWYWCVMNDRFLSVTYGRPPLIPLSHVRFEASAYLPFSNVSSAVTVSSLAYFDAMISITHIMGEALERLYDSNLGLRTRLPMGESLHQISKLRWNLAQWQDNLPSCLQITTSQDTLDDVPLTVGTTRLRVLLSLRFLGARILILRPVLSQFLDLPGMTASSEHQSEWLRDSGAILLVDLVRTCGDLLQTSKNILAGSRNDQNLLGAWWFSCYYTFNSSLAVLGVLLIKRIPSYSEKLSTISVSELRGLLETAMEVLRGLNKGSETVMRCRDTLTRLITAFDFDGNNAHPFIDHHTHGTDKPMCSKCTRIRTGIILTISIQRVGVAIC</sequence>
<feature type="region of interest" description="Disordered" evidence="6">
    <location>
        <begin position="65"/>
        <end position="85"/>
    </location>
</feature>
<dbReference type="STRING" id="41067.A0A2I2FIK7"/>
<gene>
    <name evidence="8" type="ORF">BDW47DRAFT_134818</name>
</gene>
<evidence type="ECO:0000256" key="2">
    <source>
        <dbReference type="ARBA" id="ARBA00023015"/>
    </source>
</evidence>
<evidence type="ECO:0000256" key="3">
    <source>
        <dbReference type="ARBA" id="ARBA00023125"/>
    </source>
</evidence>
<feature type="compositionally biased region" description="Polar residues" evidence="6">
    <location>
        <begin position="110"/>
        <end position="122"/>
    </location>
</feature>
<dbReference type="CDD" id="cd00067">
    <property type="entry name" value="GAL4"/>
    <property type="match status" value="1"/>
</dbReference>
<dbReference type="GeneID" id="36525334"/>
<dbReference type="Pfam" id="PF00172">
    <property type="entry name" value="Zn_clus"/>
    <property type="match status" value="1"/>
</dbReference>
<dbReference type="Proteomes" id="UP000234585">
    <property type="component" value="Unassembled WGS sequence"/>
</dbReference>
<feature type="domain" description="Zn(2)-C6 fungal-type" evidence="7">
    <location>
        <begin position="35"/>
        <end position="64"/>
    </location>
</feature>
<organism evidence="8 9">
    <name type="scientific">Aspergillus candidus</name>
    <dbReference type="NCBI Taxonomy" id="41067"/>
    <lineage>
        <taxon>Eukaryota</taxon>
        <taxon>Fungi</taxon>
        <taxon>Dikarya</taxon>
        <taxon>Ascomycota</taxon>
        <taxon>Pezizomycotina</taxon>
        <taxon>Eurotiomycetes</taxon>
        <taxon>Eurotiomycetidae</taxon>
        <taxon>Eurotiales</taxon>
        <taxon>Aspergillaceae</taxon>
        <taxon>Aspergillus</taxon>
        <taxon>Aspergillus subgen. Circumdati</taxon>
    </lineage>
</organism>
<evidence type="ECO:0000256" key="6">
    <source>
        <dbReference type="SAM" id="MobiDB-lite"/>
    </source>
</evidence>
<keyword evidence="1" id="KW-0479">Metal-binding</keyword>
<dbReference type="SUPFAM" id="SSF57701">
    <property type="entry name" value="Zn2/Cys6 DNA-binding domain"/>
    <property type="match status" value="1"/>
</dbReference>
<dbReference type="PANTHER" id="PTHR47424:SF3">
    <property type="entry name" value="REGULATORY PROTEIN GAL4"/>
    <property type="match status" value="1"/>
</dbReference>
<evidence type="ECO:0000256" key="5">
    <source>
        <dbReference type="ARBA" id="ARBA00023242"/>
    </source>
</evidence>
<dbReference type="GO" id="GO:0000435">
    <property type="term" value="P:positive regulation of transcription from RNA polymerase II promoter by galactose"/>
    <property type="evidence" value="ECO:0007669"/>
    <property type="project" value="TreeGrafter"/>
</dbReference>
<proteinExistence type="predicted"/>
<dbReference type="InterPro" id="IPR036864">
    <property type="entry name" value="Zn2-C6_fun-type_DNA-bd_sf"/>
</dbReference>
<evidence type="ECO:0000313" key="9">
    <source>
        <dbReference type="Proteomes" id="UP000234585"/>
    </source>
</evidence>
<dbReference type="GO" id="GO:0008270">
    <property type="term" value="F:zinc ion binding"/>
    <property type="evidence" value="ECO:0007669"/>
    <property type="project" value="InterPro"/>
</dbReference>
<feature type="compositionally biased region" description="Polar residues" evidence="6">
    <location>
        <begin position="67"/>
        <end position="80"/>
    </location>
</feature>
<dbReference type="RefSeq" id="XP_024674480.1">
    <property type="nucleotide sequence ID" value="XM_024818174.1"/>
</dbReference>
<dbReference type="GO" id="GO:0006351">
    <property type="term" value="P:DNA-templated transcription"/>
    <property type="evidence" value="ECO:0007669"/>
    <property type="project" value="InterPro"/>
</dbReference>
<keyword evidence="9" id="KW-1185">Reference proteome</keyword>
<dbReference type="PROSITE" id="PS00463">
    <property type="entry name" value="ZN2_CY6_FUNGAL_1"/>
    <property type="match status" value="1"/>
</dbReference>
<dbReference type="PROSITE" id="PS50048">
    <property type="entry name" value="ZN2_CY6_FUNGAL_2"/>
    <property type="match status" value="1"/>
</dbReference>
<evidence type="ECO:0000259" key="7">
    <source>
        <dbReference type="PROSITE" id="PS50048"/>
    </source>
</evidence>
<dbReference type="PANTHER" id="PTHR47424">
    <property type="entry name" value="REGULATORY PROTEIN GAL4"/>
    <property type="match status" value="1"/>
</dbReference>
<name>A0A2I2FIK7_ASPCN</name>
<dbReference type="CDD" id="cd12148">
    <property type="entry name" value="fungal_TF_MHR"/>
    <property type="match status" value="1"/>
</dbReference>
<evidence type="ECO:0000256" key="4">
    <source>
        <dbReference type="ARBA" id="ARBA00023163"/>
    </source>
</evidence>
<feature type="compositionally biased region" description="Polar residues" evidence="6">
    <location>
        <begin position="1"/>
        <end position="12"/>
    </location>
</feature>
<dbReference type="OrthoDB" id="3364175at2759"/>
<protein>
    <submittedName>
        <fullName evidence="8">Putative Zn(II)2Cys6 transcription factor</fullName>
    </submittedName>
</protein>
<dbReference type="SMART" id="SM00066">
    <property type="entry name" value="GAL4"/>
    <property type="match status" value="1"/>
</dbReference>
<evidence type="ECO:0000256" key="1">
    <source>
        <dbReference type="ARBA" id="ARBA00022723"/>
    </source>
</evidence>
<accession>A0A2I2FIK7</accession>
<dbReference type="EMBL" id="KZ559124">
    <property type="protein sequence ID" value="PLB40468.1"/>
    <property type="molecule type" value="Genomic_DNA"/>
</dbReference>
<dbReference type="GO" id="GO:0000981">
    <property type="term" value="F:DNA-binding transcription factor activity, RNA polymerase II-specific"/>
    <property type="evidence" value="ECO:0007669"/>
    <property type="project" value="InterPro"/>
</dbReference>
<keyword evidence="4" id="KW-0804">Transcription</keyword>
<dbReference type="InterPro" id="IPR001138">
    <property type="entry name" value="Zn2Cys6_DnaBD"/>
</dbReference>
<dbReference type="GO" id="GO:0000978">
    <property type="term" value="F:RNA polymerase II cis-regulatory region sequence-specific DNA binding"/>
    <property type="evidence" value="ECO:0007669"/>
    <property type="project" value="TreeGrafter"/>
</dbReference>
<dbReference type="Pfam" id="PF04082">
    <property type="entry name" value="Fungal_trans"/>
    <property type="match status" value="1"/>
</dbReference>
<dbReference type="AlphaFoldDB" id="A0A2I2FIK7"/>
<dbReference type="InterPro" id="IPR051127">
    <property type="entry name" value="Fungal_SecMet_Regulators"/>
</dbReference>
<dbReference type="Gene3D" id="4.10.240.10">
    <property type="entry name" value="Zn(2)-C6 fungal-type DNA-binding domain"/>
    <property type="match status" value="1"/>
</dbReference>
<dbReference type="SMART" id="SM00906">
    <property type="entry name" value="Fungal_trans"/>
    <property type="match status" value="1"/>
</dbReference>
<keyword evidence="5" id="KW-0539">Nucleus</keyword>
<keyword evidence="3" id="KW-0238">DNA-binding</keyword>
<keyword evidence="2" id="KW-0805">Transcription regulation</keyword>
<dbReference type="InterPro" id="IPR007219">
    <property type="entry name" value="XnlR_reg_dom"/>
</dbReference>